<protein>
    <submittedName>
        <fullName evidence="3">Ribbon-helix-helix protein, CopG family</fullName>
    </submittedName>
</protein>
<dbReference type="InterPro" id="IPR010985">
    <property type="entry name" value="Ribbon_hlx_hlx"/>
</dbReference>
<organism evidence="3 4">
    <name type="scientific">Haloterrigena alkaliphila</name>
    <dbReference type="NCBI Taxonomy" id="2816475"/>
    <lineage>
        <taxon>Archaea</taxon>
        <taxon>Methanobacteriati</taxon>
        <taxon>Methanobacteriota</taxon>
        <taxon>Stenosarchaea group</taxon>
        <taxon>Halobacteria</taxon>
        <taxon>Halobacteriales</taxon>
        <taxon>Natrialbaceae</taxon>
        <taxon>Haloterrigena</taxon>
    </lineage>
</organism>
<gene>
    <name evidence="3" type="ORF">J0X25_16890</name>
</gene>
<dbReference type="InterPro" id="IPR002145">
    <property type="entry name" value="CopG"/>
</dbReference>
<proteinExistence type="predicted"/>
<dbReference type="SUPFAM" id="SSF47598">
    <property type="entry name" value="Ribbon-helix-helix"/>
    <property type="match status" value="1"/>
</dbReference>
<evidence type="ECO:0000259" key="2">
    <source>
        <dbReference type="Pfam" id="PF01402"/>
    </source>
</evidence>
<dbReference type="InterPro" id="IPR013321">
    <property type="entry name" value="Arc_rbn_hlx_hlx"/>
</dbReference>
<dbReference type="RefSeq" id="WP_207288644.1">
    <property type="nucleotide sequence ID" value="NZ_CP071462.1"/>
</dbReference>
<feature type="compositionally biased region" description="Basic and acidic residues" evidence="1">
    <location>
        <begin position="68"/>
        <end position="79"/>
    </location>
</feature>
<sequence length="85" mass="9460">MARNSSPDGVVADPNHSRAENGRTLERVTFRATDEQLAALESLVDDGVYHSRSEALRAGVQRLLERHRRTDGDRSDASARSRTNQ</sequence>
<dbReference type="Pfam" id="PF01402">
    <property type="entry name" value="RHH_1"/>
    <property type="match status" value="1"/>
</dbReference>
<dbReference type="EMBL" id="CP071462">
    <property type="protein sequence ID" value="QSW99036.1"/>
    <property type="molecule type" value="Genomic_DNA"/>
</dbReference>
<dbReference type="GO" id="GO:0006355">
    <property type="term" value="P:regulation of DNA-templated transcription"/>
    <property type="evidence" value="ECO:0007669"/>
    <property type="project" value="InterPro"/>
</dbReference>
<name>A0A8A2VCW0_9EURY</name>
<dbReference type="CDD" id="cd22231">
    <property type="entry name" value="RHH_NikR_HicB-like"/>
    <property type="match status" value="1"/>
</dbReference>
<dbReference type="Proteomes" id="UP000663203">
    <property type="component" value="Chromosome"/>
</dbReference>
<evidence type="ECO:0000313" key="4">
    <source>
        <dbReference type="Proteomes" id="UP000663203"/>
    </source>
</evidence>
<dbReference type="AlphaFoldDB" id="A0A8A2VCW0"/>
<feature type="region of interest" description="Disordered" evidence="1">
    <location>
        <begin position="1"/>
        <end position="27"/>
    </location>
</feature>
<feature type="compositionally biased region" description="Basic and acidic residues" evidence="1">
    <location>
        <begin position="15"/>
        <end position="27"/>
    </location>
</feature>
<evidence type="ECO:0000256" key="1">
    <source>
        <dbReference type="SAM" id="MobiDB-lite"/>
    </source>
</evidence>
<accession>A0A8A2VCW0</accession>
<dbReference type="GeneID" id="63189017"/>
<feature type="region of interest" description="Disordered" evidence="1">
    <location>
        <begin position="63"/>
        <end position="85"/>
    </location>
</feature>
<dbReference type="Gene3D" id="1.10.1220.10">
    <property type="entry name" value="Met repressor-like"/>
    <property type="match status" value="1"/>
</dbReference>
<keyword evidence="4" id="KW-1185">Reference proteome</keyword>
<reference evidence="3 4" key="1">
    <citation type="submission" date="2021-03" db="EMBL/GenBank/DDBJ databases">
        <title>Haloterrigena longa sp. nov. and Haloterrigena limicola sp. nov., extremely halophilic archaea isolated from a salt lake.</title>
        <authorList>
            <person name="Henglin C."/>
        </authorList>
    </citation>
    <scope>NUCLEOTIDE SEQUENCE [LARGE SCALE GENOMIC DNA]</scope>
    <source>
        <strain evidence="3 4">KZCA68</strain>
    </source>
</reference>
<evidence type="ECO:0000313" key="3">
    <source>
        <dbReference type="EMBL" id="QSW99036.1"/>
    </source>
</evidence>
<feature type="domain" description="Ribbon-helix-helix protein CopG" evidence="2">
    <location>
        <begin position="26"/>
        <end position="66"/>
    </location>
</feature>
<dbReference type="KEGG" id="hakz:J0X25_16890"/>